<evidence type="ECO:0000259" key="2">
    <source>
        <dbReference type="Pfam" id="PF24137"/>
    </source>
</evidence>
<dbReference type="HOGENOM" id="CLU_051719_1_0_1"/>
<evidence type="ECO:0000259" key="3">
    <source>
        <dbReference type="Pfam" id="PF25581"/>
    </source>
</evidence>
<dbReference type="InterPro" id="IPR056402">
    <property type="entry name" value="DA_N"/>
</dbReference>
<organism evidence="4 5">
    <name type="scientific">Penicillium expansum</name>
    <name type="common">Blue mold rot fungus</name>
    <dbReference type="NCBI Taxonomy" id="27334"/>
    <lineage>
        <taxon>Eukaryota</taxon>
        <taxon>Fungi</taxon>
        <taxon>Dikarya</taxon>
        <taxon>Ascomycota</taxon>
        <taxon>Pezizomycotina</taxon>
        <taxon>Eurotiomycetes</taxon>
        <taxon>Eurotiomycetidae</taxon>
        <taxon>Eurotiales</taxon>
        <taxon>Aspergillaceae</taxon>
        <taxon>Penicillium</taxon>
    </lineage>
</organism>
<dbReference type="Pfam" id="PF25581">
    <property type="entry name" value="AsqO_C"/>
    <property type="match status" value="1"/>
</dbReference>
<protein>
    <recommendedName>
        <fullName evidence="6">Hydroxyneurosporene synthase</fullName>
    </recommendedName>
</protein>
<dbReference type="STRING" id="27334.A0A0A2KSV7"/>
<dbReference type="VEuPathDB" id="FungiDB:PEXP_096820"/>
<gene>
    <name evidence="4" type="ORF">PEX2_000580</name>
</gene>
<feature type="signal peptide" evidence="1">
    <location>
        <begin position="1"/>
        <end position="16"/>
    </location>
</feature>
<accession>A0A0A2KSV7</accession>
<dbReference type="Proteomes" id="UP000030143">
    <property type="component" value="Unassembled WGS sequence"/>
</dbReference>
<reference evidence="4 5" key="1">
    <citation type="journal article" date="2015" name="Mol. Plant Microbe Interact.">
        <title>Genome, transcriptome, and functional analyses of Penicillium expansum provide new insights into secondary metabolism and pathogenicity.</title>
        <authorList>
            <person name="Ballester A.R."/>
            <person name="Marcet-Houben M."/>
            <person name="Levin E."/>
            <person name="Sela N."/>
            <person name="Selma-Lazaro C."/>
            <person name="Carmona L."/>
            <person name="Wisniewski M."/>
            <person name="Droby S."/>
            <person name="Gonzalez-Candelas L."/>
            <person name="Gabaldon T."/>
        </authorList>
    </citation>
    <scope>NUCLEOTIDE SEQUENCE [LARGE SCALE GENOMIC DNA]</scope>
    <source>
        <strain evidence="4 5">MD-8</strain>
    </source>
</reference>
<evidence type="ECO:0008006" key="6">
    <source>
        <dbReference type="Google" id="ProtNLM"/>
    </source>
</evidence>
<dbReference type="Pfam" id="PF24137">
    <property type="entry name" value="DA_N"/>
    <property type="match status" value="1"/>
</dbReference>
<evidence type="ECO:0000313" key="4">
    <source>
        <dbReference type="EMBL" id="KGO57383.1"/>
    </source>
</evidence>
<dbReference type="InterPro" id="IPR057722">
    <property type="entry name" value="AsqO/PenF-like_C"/>
</dbReference>
<dbReference type="RefSeq" id="XP_016599051.1">
    <property type="nucleotide sequence ID" value="XM_016737336.1"/>
</dbReference>
<dbReference type="AlphaFoldDB" id="A0A0A2KSV7"/>
<feature type="chain" id="PRO_5009752892" description="Hydroxyneurosporene synthase" evidence="1">
    <location>
        <begin position="17"/>
        <end position="364"/>
    </location>
</feature>
<sequence length="364" mass="39158">MMKPLFILGAAGFAAARYTGLTHEADTVANEPSVVEMLSTKAPFDGPKVIPVNASTFDWWYFDVVSEDASQSLTVNFYSAPHSALGFGAELDSINYVHVSGVFPNGTMFNSAVVAEDSYVRTVGDGSSGSWVGSGFSWSGSEDLLKYRIKAKDTGSGFSGSMSLRSVAPAHYPCGPPIKGQSEEVVPGVGWANSMPDSEGKVEFKIGDDSLTSILTLRLRVQNWGSRPFPESVGSWYWGHARLGEYSIVWFNTLDTEATEYVSAYVSKAVEVLTRQCSGLKIRPYGDNSTYPPVVSTGSPTGYHLEIDLPVEGKLLVNVTNGALVTTLGNPYQRFIGPVTGTLAGQALPAGSGLWEQFKLKESW</sequence>
<dbReference type="OrthoDB" id="4287251at2759"/>
<name>A0A0A2KSV7_PENEN</name>
<evidence type="ECO:0000313" key="5">
    <source>
        <dbReference type="Proteomes" id="UP000030143"/>
    </source>
</evidence>
<dbReference type="SUPFAM" id="SSF159245">
    <property type="entry name" value="AttH-like"/>
    <property type="match status" value="1"/>
</dbReference>
<comment type="caution">
    <text evidence="4">The sequence shown here is derived from an EMBL/GenBank/DDBJ whole genome shotgun (WGS) entry which is preliminary data.</text>
</comment>
<dbReference type="PhylomeDB" id="A0A0A2KSV7"/>
<evidence type="ECO:0000256" key="1">
    <source>
        <dbReference type="SAM" id="SignalP"/>
    </source>
</evidence>
<keyword evidence="1" id="KW-0732">Signal</keyword>
<feature type="domain" description="AsqO/PenF-like C-terminal" evidence="3">
    <location>
        <begin position="231"/>
        <end position="359"/>
    </location>
</feature>
<proteinExistence type="predicted"/>
<dbReference type="GeneID" id="27672755"/>
<feature type="domain" description="Diels-Alderase N-terminal" evidence="2">
    <location>
        <begin position="47"/>
        <end position="208"/>
    </location>
</feature>
<dbReference type="EMBL" id="JQFZ01000147">
    <property type="protein sequence ID" value="KGO57383.1"/>
    <property type="molecule type" value="Genomic_DNA"/>
</dbReference>
<keyword evidence="5" id="KW-1185">Reference proteome</keyword>